<evidence type="ECO:0000313" key="2">
    <source>
        <dbReference type="EMBL" id="TWG18901.1"/>
    </source>
</evidence>
<feature type="domain" description="NB-ARC" evidence="1">
    <location>
        <begin position="175"/>
        <end position="323"/>
    </location>
</feature>
<dbReference type="PRINTS" id="PR00364">
    <property type="entry name" value="DISEASERSIST"/>
</dbReference>
<dbReference type="GO" id="GO:0043531">
    <property type="term" value="F:ADP binding"/>
    <property type="evidence" value="ECO:0007669"/>
    <property type="project" value="InterPro"/>
</dbReference>
<evidence type="ECO:0000259" key="1">
    <source>
        <dbReference type="Pfam" id="PF00931"/>
    </source>
</evidence>
<dbReference type="AlphaFoldDB" id="A0A561W4U9"/>
<protein>
    <submittedName>
        <fullName evidence="2">Tetratricopeptide repeat protein</fullName>
    </submittedName>
</protein>
<name>A0A561W4U9_9ACTN</name>
<organism evidence="2 3">
    <name type="scientific">Micromonospora taraxaci</name>
    <dbReference type="NCBI Taxonomy" id="1316803"/>
    <lineage>
        <taxon>Bacteria</taxon>
        <taxon>Bacillati</taxon>
        <taxon>Actinomycetota</taxon>
        <taxon>Actinomycetes</taxon>
        <taxon>Micromonosporales</taxon>
        <taxon>Micromonosporaceae</taxon>
        <taxon>Micromonospora</taxon>
    </lineage>
</organism>
<dbReference type="InterPro" id="IPR002182">
    <property type="entry name" value="NB-ARC"/>
</dbReference>
<dbReference type="Gene3D" id="3.40.50.300">
    <property type="entry name" value="P-loop containing nucleotide triphosphate hydrolases"/>
    <property type="match status" value="1"/>
</dbReference>
<dbReference type="SMART" id="SM00028">
    <property type="entry name" value="TPR"/>
    <property type="match status" value="4"/>
</dbReference>
<gene>
    <name evidence="2" type="ORF">FHU34_114275</name>
</gene>
<comment type="caution">
    <text evidence="2">The sequence shown here is derived from an EMBL/GenBank/DDBJ whole genome shotgun (WGS) entry which is preliminary data.</text>
</comment>
<evidence type="ECO:0000313" key="3">
    <source>
        <dbReference type="Proteomes" id="UP000317685"/>
    </source>
</evidence>
<dbReference type="InterPro" id="IPR027417">
    <property type="entry name" value="P-loop_NTPase"/>
</dbReference>
<dbReference type="Pfam" id="PF13424">
    <property type="entry name" value="TPR_12"/>
    <property type="match status" value="1"/>
</dbReference>
<dbReference type="OrthoDB" id="3310672at2"/>
<dbReference type="PANTHER" id="PTHR47691">
    <property type="entry name" value="REGULATOR-RELATED"/>
    <property type="match status" value="1"/>
</dbReference>
<dbReference type="Pfam" id="PF00931">
    <property type="entry name" value="NB-ARC"/>
    <property type="match status" value="1"/>
</dbReference>
<proteinExistence type="predicted"/>
<reference evidence="2 3" key="1">
    <citation type="submission" date="2019-06" db="EMBL/GenBank/DDBJ databases">
        <title>Sequencing the genomes of 1000 actinobacteria strains.</title>
        <authorList>
            <person name="Klenk H.-P."/>
        </authorList>
    </citation>
    <scope>NUCLEOTIDE SEQUENCE [LARGE SCALE GENOMIC DNA]</scope>
    <source>
        <strain evidence="2 3">DSM 45885</strain>
    </source>
</reference>
<dbReference type="InterPro" id="IPR019734">
    <property type="entry name" value="TPR_rpt"/>
</dbReference>
<dbReference type="EMBL" id="VIWZ01000001">
    <property type="protein sequence ID" value="TWG18901.1"/>
    <property type="molecule type" value="Genomic_DNA"/>
</dbReference>
<sequence>MLADVLVRAVETAVGAHLRKRDFDRRLRAATERAVDRFRDRHLSVDRELTLFLLDDAPVLDLPSVGEALRQLVLYPARSEDQASQDFAQVLRRFAPAVNEERVDRALQELVRCLRDELQHLPELQPSFALMYQQQQLEVLRATARPTSPSQSDRSSRHNLPHRTYHRLVGRATELELVLKRMRPEDRTWVVVIDGIGGVGKTSLALEAAYQLIDGDPGQRQFDAAIWVSAKQTLLTAHGINTRQPELAVLRDLFTVMGSVLGRGELIQMPFREQRAVIGELLSGDTRVLLVLDNLETVDDDEIAAFLRDLPQPTKAIVTSRHRLDVAYSLRLSGLPVDEAAQLIAAQADQRDLVLSQAEASALTRKTGGIPLAIVWSLSLMNLGHSVESVLRRLGSGHSDIAAFCFRESVRALEGTEALWVLAAIAMFEDPVDRTLLGRAAGLGEDVVARDDGIQTLIQLSLIDLRAGMFTLLPLTRTYVERLLDEQPDLRDRVRAAWLTTMLEVAAQYRLPDPSWRDLTRLRSLGPHLHVAYGWARDSGQVHHALALAGAVLADLDAVGRWDDLLATCAEVESYASSTAADDLVLHTGWYQNWIYAQRGEFDQAWLALDRVSHLPTTPEERLRHQVCCAQTCRREGRHKEAAAHLDQAQALVPDLTTPAASGLVAHLTFEAGKLARDLGDWDAAERAFRETSRVFDPEAVTRALADGETPTYDPEWAVRVLGNLGVVEHRRDNLASASALLQRAVDFTREHGSASNLATLLIRLADVQLDQGRVHEAAQTLGEATRLAGRLGMREEERAGERLTLKHRALGGAAAPEGGSGSTSTG</sequence>
<dbReference type="PANTHER" id="PTHR47691:SF3">
    <property type="entry name" value="HTH-TYPE TRANSCRIPTIONAL REGULATOR RV0890C-RELATED"/>
    <property type="match status" value="1"/>
</dbReference>
<dbReference type="Gene3D" id="1.25.40.10">
    <property type="entry name" value="Tetratricopeptide repeat domain"/>
    <property type="match status" value="2"/>
</dbReference>
<dbReference type="SUPFAM" id="SSF52540">
    <property type="entry name" value="P-loop containing nucleoside triphosphate hydrolases"/>
    <property type="match status" value="1"/>
</dbReference>
<dbReference type="SUPFAM" id="SSF48452">
    <property type="entry name" value="TPR-like"/>
    <property type="match status" value="1"/>
</dbReference>
<dbReference type="InterPro" id="IPR011990">
    <property type="entry name" value="TPR-like_helical_dom_sf"/>
</dbReference>
<keyword evidence="3" id="KW-1185">Reference proteome</keyword>
<dbReference type="GeneID" id="300129770"/>
<accession>A0A561W4U9</accession>
<dbReference type="Proteomes" id="UP000317685">
    <property type="component" value="Unassembled WGS sequence"/>
</dbReference>
<dbReference type="RefSeq" id="WP_145783263.1">
    <property type="nucleotide sequence ID" value="NZ_VIWZ01000001.1"/>
</dbReference>